<accession>A0A9X6UIL8</accession>
<reference evidence="1 2" key="1">
    <citation type="submission" date="2017-09" db="EMBL/GenBank/DDBJ databases">
        <title>Large-scale bioinformatics analysis of Bacillus genomes uncovers conserved roles of natural products in bacterial physiology.</title>
        <authorList>
            <consortium name="Agbiome Team Llc"/>
            <person name="Bleich R.M."/>
            <person name="Kirk G.J."/>
            <person name="Santa Maria K.C."/>
            <person name="Allen S.E."/>
            <person name="Farag S."/>
            <person name="Shank E.A."/>
            <person name="Bowers A."/>
        </authorList>
    </citation>
    <scope>NUCLEOTIDE SEQUENCE [LARGE SCALE GENOMIC DNA]</scope>
    <source>
        <strain evidence="1 2">AFS006334</strain>
    </source>
</reference>
<sequence length="267" mass="31607">MLDLKSLEQYFRFSNSPGIQYVGTYCTDYSREEYKHVKDFLRKLIDCLSHVEPAYRHETILRFLQDETYQHEMLSHANFQSVFDEQAKDSIIHVLATKPEVIETVSTRMKQLINRIRKPLSHEHYVLLDFIQKTRTYFIPIDDGHAFEAMTKSGLIGLLLGQEWTFNFGDMDELEWTPFISIQFSGDMAPYNEIFIYLPKNDFLKLRGTDLEKYVSKRFFDMAIHNTTFEVDFMNMEHRKQIEAYMLGEKYSMQFKSCEGNKNGIDS</sequence>
<proteinExistence type="predicted"/>
<dbReference type="RefSeq" id="WP_098324109.1">
    <property type="nucleotide sequence ID" value="NZ_NTXW01000044.1"/>
</dbReference>
<evidence type="ECO:0000313" key="2">
    <source>
        <dbReference type="Proteomes" id="UP000219869"/>
    </source>
</evidence>
<dbReference type="EMBL" id="NTXW01000044">
    <property type="protein sequence ID" value="PEQ83454.1"/>
    <property type="molecule type" value="Genomic_DNA"/>
</dbReference>
<dbReference type="Proteomes" id="UP000219869">
    <property type="component" value="Unassembled WGS sequence"/>
</dbReference>
<evidence type="ECO:0000313" key="1">
    <source>
        <dbReference type="EMBL" id="PEQ83454.1"/>
    </source>
</evidence>
<protein>
    <submittedName>
        <fullName evidence="1">Uncharacterized protein</fullName>
    </submittedName>
</protein>
<dbReference type="AlphaFoldDB" id="A0A9X6UIL8"/>
<comment type="caution">
    <text evidence="1">The sequence shown here is derived from an EMBL/GenBank/DDBJ whole genome shotgun (WGS) entry which is preliminary data.</text>
</comment>
<gene>
    <name evidence="1" type="ORF">CN475_23285</name>
</gene>
<organism evidence="1 2">
    <name type="scientific">Bacillus cereus</name>
    <dbReference type="NCBI Taxonomy" id="1396"/>
    <lineage>
        <taxon>Bacteria</taxon>
        <taxon>Bacillati</taxon>
        <taxon>Bacillota</taxon>
        <taxon>Bacilli</taxon>
        <taxon>Bacillales</taxon>
        <taxon>Bacillaceae</taxon>
        <taxon>Bacillus</taxon>
        <taxon>Bacillus cereus group</taxon>
    </lineage>
</organism>
<name>A0A9X6UIL8_BACCE</name>